<dbReference type="eggNOG" id="COG0795">
    <property type="taxonomic scope" value="Bacteria"/>
</dbReference>
<dbReference type="RefSeq" id="WP_043115528.1">
    <property type="nucleotide sequence ID" value="NZ_JRAA01000001.1"/>
</dbReference>
<comment type="similarity">
    <text evidence="3">Belongs to the LptF/LptG family.</text>
</comment>
<evidence type="ECO:0000256" key="9">
    <source>
        <dbReference type="ARBA" id="ARBA00022989"/>
    </source>
</evidence>
<evidence type="ECO:0000256" key="1">
    <source>
        <dbReference type="ARBA" id="ARBA00002265"/>
    </source>
</evidence>
<accession>A0A0B0H6P0</accession>
<keyword evidence="8 12" id="KW-0812">Transmembrane</keyword>
<keyword evidence="15" id="KW-1185">Reference proteome</keyword>
<dbReference type="InterPro" id="IPR005495">
    <property type="entry name" value="LptG/LptF_permease"/>
</dbReference>
<feature type="transmembrane region" description="Helical" evidence="12">
    <location>
        <begin position="15"/>
        <end position="36"/>
    </location>
</feature>
<evidence type="ECO:0000256" key="8">
    <source>
        <dbReference type="ARBA" id="ARBA00022692"/>
    </source>
</evidence>
<dbReference type="GO" id="GO:0015920">
    <property type="term" value="P:lipopolysaccharide transport"/>
    <property type="evidence" value="ECO:0007669"/>
    <property type="project" value="TreeGrafter"/>
</dbReference>
<reference evidence="14 16" key="2">
    <citation type="submission" date="2016-11" db="EMBL/GenBank/DDBJ databases">
        <title>Mixed transmission modes and dynamic genome evolution in an obligate animal-bacterial symbiosis.</title>
        <authorList>
            <person name="Russell S.L."/>
            <person name="Corbett-Detig R.B."/>
            <person name="Cavanaugh C.M."/>
        </authorList>
    </citation>
    <scope>NUCLEOTIDE SEQUENCE [LARGE SCALE GENOMIC DNA]</scope>
    <source>
        <strain evidence="14">MA-KB16</strain>
    </source>
</reference>
<evidence type="ECO:0000313" key="15">
    <source>
        <dbReference type="Proteomes" id="UP000030856"/>
    </source>
</evidence>
<dbReference type="EMBL" id="JRAA01000001">
    <property type="protein sequence ID" value="KHF25843.1"/>
    <property type="molecule type" value="Genomic_DNA"/>
</dbReference>
<proteinExistence type="inferred from homology"/>
<evidence type="ECO:0000313" key="13">
    <source>
        <dbReference type="EMBL" id="KHF25843.1"/>
    </source>
</evidence>
<keyword evidence="5" id="KW-0813">Transport</keyword>
<dbReference type="Pfam" id="PF03739">
    <property type="entry name" value="LptF_LptG"/>
    <property type="match status" value="1"/>
</dbReference>
<keyword evidence="9 12" id="KW-1133">Transmembrane helix</keyword>
<evidence type="ECO:0000313" key="16">
    <source>
        <dbReference type="Proteomes" id="UP000190962"/>
    </source>
</evidence>
<comment type="caution">
    <text evidence="13">The sequence shown here is derived from an EMBL/GenBank/DDBJ whole genome shotgun (WGS) entry which is preliminary data.</text>
</comment>
<evidence type="ECO:0000256" key="4">
    <source>
        <dbReference type="ARBA" id="ARBA00014213"/>
    </source>
</evidence>
<evidence type="ECO:0000313" key="14">
    <source>
        <dbReference type="EMBL" id="OOY34544.1"/>
    </source>
</evidence>
<evidence type="ECO:0000256" key="10">
    <source>
        <dbReference type="ARBA" id="ARBA00023136"/>
    </source>
</evidence>
<sequence>MQLLSRLDRYVGYEILRIFAAILVILTLILVGSSLIRMLRTAASGSISPDSVLTLMSLELLRLSGRLVPVAFFFATVMALGRMYQEQEMTALFSSGVSPYRLFKIVGIVAIPMVIATAWLVMVIYPSTGRVSEHITTQFRDQLLLSSMEGGRFYESNKGSLVFYAETSDIDTGELANVFLHQRKDDGTITVTVSEKGTHQVDEETGLRRVILKDGHQYQAVPGAIETYQVDFDEFIITVNRPPPKERRIRLRSVDTTELLQMPDRDARIEFETRLVFPLSVVAFGFLAVPLSRSRVRQSAYLRVLLAVVVYVLFTMLTNSAEKWVEKGVTPLWMGVWWVPALMMLVVGLLLALDHPASRKWWKRYV</sequence>
<feature type="transmembrane region" description="Helical" evidence="12">
    <location>
        <begin position="102"/>
        <end position="125"/>
    </location>
</feature>
<comment type="subunit">
    <text evidence="11">Component of the lipopolysaccharide transport and assembly complex. The LptBFG transporter is composed of two ATP-binding proteins (LptB) and two transmembrane proteins (LptF and LptG).</text>
</comment>
<evidence type="ECO:0000256" key="5">
    <source>
        <dbReference type="ARBA" id="ARBA00022448"/>
    </source>
</evidence>
<evidence type="ECO:0000256" key="12">
    <source>
        <dbReference type="SAM" id="Phobius"/>
    </source>
</evidence>
<dbReference type="PANTHER" id="PTHR33529:SF7">
    <property type="entry name" value="LIPOPOLYSACCHARIDE EXPORT SYSTEM PERMEASE PROTEIN LPTF"/>
    <property type="match status" value="1"/>
</dbReference>
<dbReference type="GO" id="GO:0055085">
    <property type="term" value="P:transmembrane transport"/>
    <property type="evidence" value="ECO:0007669"/>
    <property type="project" value="InterPro"/>
</dbReference>
<feature type="transmembrane region" description="Helical" evidence="12">
    <location>
        <begin position="300"/>
        <end position="320"/>
    </location>
</feature>
<dbReference type="InterPro" id="IPR030922">
    <property type="entry name" value="LptF"/>
</dbReference>
<keyword evidence="10 12" id="KW-0472">Membrane</keyword>
<dbReference type="PANTHER" id="PTHR33529">
    <property type="entry name" value="SLR0882 PROTEIN-RELATED"/>
    <property type="match status" value="1"/>
</dbReference>
<dbReference type="NCBIfam" id="TIGR04407">
    <property type="entry name" value="LptF_YjgP"/>
    <property type="match status" value="1"/>
</dbReference>
<keyword evidence="6" id="KW-1003">Cell membrane</keyword>
<comment type="subcellular location">
    <subcellularLocation>
        <location evidence="2">Cell inner membrane</location>
        <topology evidence="2">Multi-pass membrane protein</topology>
    </subcellularLocation>
</comment>
<dbReference type="AlphaFoldDB" id="A0A0B0H6P0"/>
<dbReference type="STRING" id="2340.JV46_19780"/>
<evidence type="ECO:0000256" key="6">
    <source>
        <dbReference type="ARBA" id="ARBA00022475"/>
    </source>
</evidence>
<dbReference type="GeneID" id="86991390"/>
<feature type="transmembrane region" description="Helical" evidence="12">
    <location>
        <begin position="63"/>
        <end position="81"/>
    </location>
</feature>
<keyword evidence="7" id="KW-0997">Cell inner membrane</keyword>
<dbReference type="OrthoDB" id="9778062at2"/>
<gene>
    <name evidence="14" type="ORF">BOV88_09575</name>
    <name evidence="13" type="ORF">JV46_19780</name>
</gene>
<evidence type="ECO:0000256" key="2">
    <source>
        <dbReference type="ARBA" id="ARBA00004429"/>
    </source>
</evidence>
<comment type="function">
    <text evidence="1">Part of the ABC transporter complex LptBFG involved in the translocation of lipopolysaccharide (LPS) from the inner membrane to the outer membrane.</text>
</comment>
<evidence type="ECO:0000256" key="11">
    <source>
        <dbReference type="ARBA" id="ARBA00026081"/>
    </source>
</evidence>
<dbReference type="EMBL" id="MPNX01000014">
    <property type="protein sequence ID" value="OOY34544.1"/>
    <property type="molecule type" value="Genomic_DNA"/>
</dbReference>
<feature type="transmembrane region" description="Helical" evidence="12">
    <location>
        <begin position="332"/>
        <end position="353"/>
    </location>
</feature>
<name>A0A0B0H6P0_SOVGS</name>
<dbReference type="GO" id="GO:0043190">
    <property type="term" value="C:ATP-binding cassette (ABC) transporter complex"/>
    <property type="evidence" value="ECO:0007669"/>
    <property type="project" value="InterPro"/>
</dbReference>
<evidence type="ECO:0000256" key="7">
    <source>
        <dbReference type="ARBA" id="ARBA00022519"/>
    </source>
</evidence>
<dbReference type="Proteomes" id="UP000030856">
    <property type="component" value="Unassembled WGS sequence"/>
</dbReference>
<organism evidence="13 15">
    <name type="scientific">Solemya velum gill symbiont</name>
    <dbReference type="NCBI Taxonomy" id="2340"/>
    <lineage>
        <taxon>Bacteria</taxon>
        <taxon>Pseudomonadati</taxon>
        <taxon>Pseudomonadota</taxon>
        <taxon>Gammaproteobacteria</taxon>
        <taxon>sulfur-oxidizing symbionts</taxon>
    </lineage>
</organism>
<evidence type="ECO:0000256" key="3">
    <source>
        <dbReference type="ARBA" id="ARBA00007725"/>
    </source>
</evidence>
<dbReference type="Proteomes" id="UP000190962">
    <property type="component" value="Unassembled WGS sequence"/>
</dbReference>
<protein>
    <recommendedName>
        <fullName evidence="4">Lipopolysaccharide export system permease protein LptF</fullName>
    </recommendedName>
</protein>
<reference evidence="13 15" key="1">
    <citation type="journal article" date="2014" name="BMC Genomics">
        <title>The genome of the intracellular bacterium of the coastal bivalve, Solemya velum: a blueprint for thriving in and out of symbiosis.</title>
        <authorList>
            <person name="Dmytrenko O."/>
            <person name="Russell S.L."/>
            <person name="Loo W.T."/>
            <person name="Fontanez K.M."/>
            <person name="Liao L."/>
            <person name="Roeselers G."/>
            <person name="Sharma R."/>
            <person name="Stewart F.J."/>
            <person name="Newton I.L."/>
            <person name="Woyke T."/>
            <person name="Wu D."/>
            <person name="Lang J.M."/>
            <person name="Eisen J.A."/>
            <person name="Cavanaugh C.M."/>
        </authorList>
    </citation>
    <scope>NUCLEOTIDE SEQUENCE [LARGE SCALE GENOMIC DNA]</scope>
    <source>
        <strain evidence="13 15">WH</strain>
    </source>
</reference>